<dbReference type="PROSITE" id="PS00888">
    <property type="entry name" value="CNMP_BINDING_1"/>
    <property type="match status" value="1"/>
</dbReference>
<keyword evidence="4" id="KW-0894">Sodium channel</keyword>
<feature type="transmembrane region" description="Helical" evidence="24">
    <location>
        <begin position="329"/>
        <end position="354"/>
    </location>
</feature>
<evidence type="ECO:0000256" key="7">
    <source>
        <dbReference type="ARBA" id="ARBA00022566"/>
    </source>
</evidence>
<evidence type="ECO:0000256" key="22">
    <source>
        <dbReference type="ARBA" id="ARBA00036239"/>
    </source>
</evidence>
<name>A0A672GE91_SALFA</name>
<keyword evidence="7" id="KW-0116">cAMP-binding</keyword>
<evidence type="ECO:0000256" key="18">
    <source>
        <dbReference type="ARBA" id="ARBA00023201"/>
    </source>
</evidence>
<keyword evidence="3" id="KW-0813">Transport</keyword>
<dbReference type="CDD" id="cd00038">
    <property type="entry name" value="CAP_ED"/>
    <property type="match status" value="1"/>
</dbReference>
<evidence type="ECO:0000256" key="12">
    <source>
        <dbReference type="ARBA" id="ARBA00022958"/>
    </source>
</evidence>
<accession>A0A672GE91</accession>
<keyword evidence="12" id="KW-0630">Potassium</keyword>
<evidence type="ECO:0000256" key="3">
    <source>
        <dbReference type="ARBA" id="ARBA00022448"/>
    </source>
</evidence>
<evidence type="ECO:0000256" key="1">
    <source>
        <dbReference type="ARBA" id="ARBA00004651"/>
    </source>
</evidence>
<gene>
    <name evidence="26" type="primary">LOC115397420</name>
</gene>
<dbReference type="InterPro" id="IPR005821">
    <property type="entry name" value="Ion_trans_dom"/>
</dbReference>
<dbReference type="PRINTS" id="PR01463">
    <property type="entry name" value="EAGCHANLFMLY"/>
</dbReference>
<reference evidence="26" key="1">
    <citation type="submission" date="2019-06" db="EMBL/GenBank/DDBJ databases">
        <authorList>
            <consortium name="Wellcome Sanger Institute Data Sharing"/>
        </authorList>
    </citation>
    <scope>NUCLEOTIDE SEQUENCE [LARGE SCALE GENOMIC DNA]</scope>
</reference>
<keyword evidence="11" id="KW-0851">Voltage-gated channel</keyword>
<dbReference type="InterPro" id="IPR018490">
    <property type="entry name" value="cNMP-bd_dom_sf"/>
</dbReference>
<evidence type="ECO:0000256" key="23">
    <source>
        <dbReference type="SAM" id="MobiDB-lite"/>
    </source>
</evidence>
<organism evidence="26 27">
    <name type="scientific">Salarias fasciatus</name>
    <name type="common">Jewelled blenny</name>
    <name type="synonym">Blennius fasciatus</name>
    <dbReference type="NCBI Taxonomy" id="181472"/>
    <lineage>
        <taxon>Eukaryota</taxon>
        <taxon>Metazoa</taxon>
        <taxon>Chordata</taxon>
        <taxon>Craniata</taxon>
        <taxon>Vertebrata</taxon>
        <taxon>Euteleostomi</taxon>
        <taxon>Actinopterygii</taxon>
        <taxon>Neopterygii</taxon>
        <taxon>Teleostei</taxon>
        <taxon>Neoteleostei</taxon>
        <taxon>Acanthomorphata</taxon>
        <taxon>Ovalentaria</taxon>
        <taxon>Blenniimorphae</taxon>
        <taxon>Blenniiformes</taxon>
        <taxon>Blennioidei</taxon>
        <taxon>Blenniidae</taxon>
        <taxon>Salariinae</taxon>
        <taxon>Salarias</taxon>
    </lineage>
</organism>
<keyword evidence="10" id="KW-0631">Potassium channel</keyword>
<feature type="compositionally biased region" description="Polar residues" evidence="23">
    <location>
        <begin position="652"/>
        <end position="677"/>
    </location>
</feature>
<reference evidence="26" key="2">
    <citation type="submission" date="2025-08" db="UniProtKB">
        <authorList>
            <consortium name="Ensembl"/>
        </authorList>
    </citation>
    <scope>IDENTIFICATION</scope>
</reference>
<keyword evidence="15" id="KW-0406">Ion transport</keyword>
<evidence type="ECO:0000256" key="11">
    <source>
        <dbReference type="ARBA" id="ARBA00022882"/>
    </source>
</evidence>
<evidence type="ECO:0000256" key="9">
    <source>
        <dbReference type="ARBA" id="ARBA00022741"/>
    </source>
</evidence>
<dbReference type="PROSITE" id="PS50042">
    <property type="entry name" value="CNMP_BINDING_3"/>
    <property type="match status" value="1"/>
</dbReference>
<dbReference type="GO" id="GO:0005249">
    <property type="term" value="F:voltage-gated potassium channel activity"/>
    <property type="evidence" value="ECO:0007669"/>
    <property type="project" value="InterPro"/>
</dbReference>
<dbReference type="Proteomes" id="UP000472267">
    <property type="component" value="Chromosome 11"/>
</dbReference>
<keyword evidence="18" id="KW-0739">Sodium transport</keyword>
<dbReference type="GO" id="GO:0030424">
    <property type="term" value="C:axon"/>
    <property type="evidence" value="ECO:0007669"/>
    <property type="project" value="TreeGrafter"/>
</dbReference>
<keyword evidence="6" id="KW-0633">Potassium transport</keyword>
<keyword evidence="20" id="KW-0407">Ion channel</keyword>
<dbReference type="Pfam" id="PF08412">
    <property type="entry name" value="Ion_trans_N"/>
    <property type="match status" value="1"/>
</dbReference>
<dbReference type="SUPFAM" id="SSF51206">
    <property type="entry name" value="cAMP-binding domain-like"/>
    <property type="match status" value="1"/>
</dbReference>
<evidence type="ECO:0000256" key="8">
    <source>
        <dbReference type="ARBA" id="ARBA00022692"/>
    </source>
</evidence>
<feature type="domain" description="Cyclic nucleotide-binding" evidence="25">
    <location>
        <begin position="432"/>
        <end position="538"/>
    </location>
</feature>
<evidence type="ECO:0000256" key="17">
    <source>
        <dbReference type="ARBA" id="ARBA00023149"/>
    </source>
</evidence>
<keyword evidence="14" id="KW-0915">Sodium</keyword>
<sequence>MVVATGAETTTTTACNTTAAGTPEMVGHSGLGGFGMGLDGEDYSNSNQSTFIQRQFGAMLQPGVNKFSLRMFGSHKAVAMEQERLKSAGSWIIHPYSDFRFYWDLLMLLLMMGNLIILPVGITFFRDENTPSWIIFNVVSDTLFMVDLVLNFRTGIVKEDSTEILLDPRAIRQNYLKSWFLVDFVSSIPVDYIFLMVDSLDSEVYRTARALRIVRFTKILSLLRLLRLSRLIRYIHQWEEIFHMTYDLASAMVRIVNLIGMMLLLCHWDGCLQFLVPMLQDFPPDCWVSKNLMVNDTWGVQYSYALFKAMSHMLCIGYGAQAPEGMTDVWLTMLSMIVGATCYAMFIGHATALIQSLDSSRRQYQEKYKQVEQYMSFHKLPADVRQKIHEYYEHRFQGKMFDEENILGELSEPLKEEIVSFNCRSLVANMPLFANADPNFVTAVLTKLRFEVFQPLDFIIREGTVGRKMYFIQHGRVSVLTRGNKETKLSDGSYFGEICLLTRGRRTASVRADTYCRLYSLSVDSFNEVLEEHPMMRRAFETVAVDRLDRIGRKNSMLLRKSSQGGSLGGSMGRAGRSGVMGGSGTVSPRPRPVIWAPLVHAPLQTAAATSNVAIALMHQQQHLRLQADHPSVIAASLGTPTGGGPAPSLHKTPTTNASATSSGLPDPNTSVANQQGAKEALLRHGGSSSQGLPALGRLTQEARLLSASQPTLPHRSWAAVQPHPPLHRKASGGNLLAAPFLAGQLARGGSTGILTTNPPVQLVANMPFNAQAQ</sequence>
<dbReference type="FunFam" id="1.10.287.70:FF:000031">
    <property type="entry name" value="Potassium/sodium hyperpolarization-activated cyclic nucleotide-gated channel 1, putative"/>
    <property type="match status" value="1"/>
</dbReference>
<dbReference type="Gene3D" id="2.60.120.10">
    <property type="entry name" value="Jelly Rolls"/>
    <property type="match status" value="1"/>
</dbReference>
<dbReference type="AlphaFoldDB" id="A0A672GE91"/>
<evidence type="ECO:0000256" key="16">
    <source>
        <dbReference type="ARBA" id="ARBA00023136"/>
    </source>
</evidence>
<comment type="catalytic activity">
    <reaction evidence="21">
        <text>K(+)(in) = K(+)(out)</text>
        <dbReference type="Rhea" id="RHEA:29463"/>
        <dbReference type="ChEBI" id="CHEBI:29103"/>
    </reaction>
</comment>
<keyword evidence="19" id="KW-1071">Ligand-gated ion channel</keyword>
<dbReference type="FunFam" id="2.60.120.10:FF:000007">
    <property type="entry name" value="Putative potassium/sodium hyperpolarization-activated cyclic nucleotide-gated channel 2"/>
    <property type="match status" value="1"/>
</dbReference>
<protein>
    <recommendedName>
        <fullName evidence="25">Cyclic nucleotide-binding domain-containing protein</fullName>
    </recommendedName>
</protein>
<dbReference type="SMART" id="SM00100">
    <property type="entry name" value="cNMP"/>
    <property type="match status" value="1"/>
</dbReference>
<dbReference type="GO" id="GO:0030552">
    <property type="term" value="F:cAMP binding"/>
    <property type="evidence" value="ECO:0007669"/>
    <property type="project" value="UniProtKB-KW"/>
</dbReference>
<evidence type="ECO:0000256" key="20">
    <source>
        <dbReference type="ARBA" id="ARBA00023303"/>
    </source>
</evidence>
<feature type="transmembrane region" description="Helical" evidence="24">
    <location>
        <begin position="101"/>
        <end position="125"/>
    </location>
</feature>
<evidence type="ECO:0000256" key="19">
    <source>
        <dbReference type="ARBA" id="ARBA00023286"/>
    </source>
</evidence>
<evidence type="ECO:0000259" key="25">
    <source>
        <dbReference type="PROSITE" id="PS50042"/>
    </source>
</evidence>
<evidence type="ECO:0000256" key="13">
    <source>
        <dbReference type="ARBA" id="ARBA00022989"/>
    </source>
</evidence>
<evidence type="ECO:0000256" key="4">
    <source>
        <dbReference type="ARBA" id="ARBA00022461"/>
    </source>
</evidence>
<proteinExistence type="inferred from homology"/>
<keyword evidence="13 24" id="KW-1133">Transmembrane helix</keyword>
<comment type="subcellular location">
    <subcellularLocation>
        <location evidence="1">Cell membrane</location>
        <topology evidence="1">Multi-pass membrane protein</topology>
    </subcellularLocation>
</comment>
<dbReference type="Ensembl" id="ENSSFAT00005017824.1">
    <property type="protein sequence ID" value="ENSSFAP00005017158.1"/>
    <property type="gene ID" value="ENSSFAG00005009020.1"/>
</dbReference>
<dbReference type="PANTHER" id="PTHR45689:SF7">
    <property type="entry name" value="POTASSIUM_SODIUM HYPERPOLARIZATION-ACTIVATED CYCLIC NUCLEOTIDE-GATED CHANNEL 3"/>
    <property type="match status" value="1"/>
</dbReference>
<dbReference type="Gene3D" id="1.10.287.70">
    <property type="match status" value="1"/>
</dbReference>
<dbReference type="GO" id="GO:0098855">
    <property type="term" value="C:HCN channel complex"/>
    <property type="evidence" value="ECO:0007669"/>
    <property type="project" value="TreeGrafter"/>
</dbReference>
<dbReference type="InterPro" id="IPR051413">
    <property type="entry name" value="K/Na_HCN_channel"/>
</dbReference>
<dbReference type="InParanoid" id="A0A672GE91"/>
<feature type="region of interest" description="Disordered" evidence="23">
    <location>
        <begin position="560"/>
        <end position="587"/>
    </location>
</feature>
<dbReference type="PANTHER" id="PTHR45689">
    <property type="entry name" value="I[[H]] CHANNEL, ISOFORM E"/>
    <property type="match status" value="1"/>
</dbReference>
<feature type="transmembrane region" description="Helical" evidence="24">
    <location>
        <begin position="131"/>
        <end position="150"/>
    </location>
</feature>
<dbReference type="Pfam" id="PF00027">
    <property type="entry name" value="cNMP_binding"/>
    <property type="match status" value="1"/>
</dbReference>
<keyword evidence="8 24" id="KW-0812">Transmembrane</keyword>
<dbReference type="Pfam" id="PF00520">
    <property type="entry name" value="Ion_trans"/>
    <property type="match status" value="1"/>
</dbReference>
<evidence type="ECO:0000256" key="6">
    <source>
        <dbReference type="ARBA" id="ARBA00022538"/>
    </source>
</evidence>
<dbReference type="InterPro" id="IPR000595">
    <property type="entry name" value="cNMP-bd_dom"/>
</dbReference>
<dbReference type="InterPro" id="IPR018488">
    <property type="entry name" value="cNMP-bd_CS"/>
</dbReference>
<evidence type="ECO:0000256" key="10">
    <source>
        <dbReference type="ARBA" id="ARBA00022826"/>
    </source>
</evidence>
<evidence type="ECO:0000313" key="27">
    <source>
        <dbReference type="Proteomes" id="UP000472267"/>
    </source>
</evidence>
<keyword evidence="16 24" id="KW-0472">Membrane</keyword>
<reference evidence="26" key="3">
    <citation type="submission" date="2025-09" db="UniProtKB">
        <authorList>
            <consortium name="Ensembl"/>
        </authorList>
    </citation>
    <scope>IDENTIFICATION</scope>
</reference>
<dbReference type="InterPro" id="IPR013621">
    <property type="entry name" value="Ion_trans_N"/>
</dbReference>
<evidence type="ECO:0000256" key="15">
    <source>
        <dbReference type="ARBA" id="ARBA00023065"/>
    </source>
</evidence>
<keyword evidence="27" id="KW-1185">Reference proteome</keyword>
<dbReference type="Gene3D" id="1.10.287.630">
    <property type="entry name" value="Helix hairpin bin"/>
    <property type="match status" value="1"/>
</dbReference>
<feature type="region of interest" description="Disordered" evidence="23">
    <location>
        <begin position="635"/>
        <end position="694"/>
    </location>
</feature>
<evidence type="ECO:0000313" key="26">
    <source>
        <dbReference type="Ensembl" id="ENSSFAP00005017158.1"/>
    </source>
</evidence>
<dbReference type="GO" id="GO:0030425">
    <property type="term" value="C:dendrite"/>
    <property type="evidence" value="ECO:0007669"/>
    <property type="project" value="TreeGrafter"/>
</dbReference>
<evidence type="ECO:0000256" key="24">
    <source>
        <dbReference type="SAM" id="Phobius"/>
    </source>
</evidence>
<keyword evidence="5" id="KW-1003">Cell membrane</keyword>
<evidence type="ECO:0000256" key="2">
    <source>
        <dbReference type="ARBA" id="ARBA00006305"/>
    </source>
</evidence>
<dbReference type="InterPro" id="IPR014710">
    <property type="entry name" value="RmlC-like_jellyroll"/>
</dbReference>
<dbReference type="InterPro" id="IPR003938">
    <property type="entry name" value="K_chnl_volt-dep_EAG/ELK/ERG"/>
</dbReference>
<keyword evidence="9" id="KW-0547">Nucleotide-binding</keyword>
<evidence type="ECO:0000256" key="5">
    <source>
        <dbReference type="ARBA" id="ARBA00022475"/>
    </source>
</evidence>
<dbReference type="GO" id="GO:0005272">
    <property type="term" value="F:sodium channel activity"/>
    <property type="evidence" value="ECO:0007669"/>
    <property type="project" value="UniProtKB-KW"/>
</dbReference>
<keyword evidence="17" id="KW-0114">cAMP</keyword>
<dbReference type="SUPFAM" id="SSF81324">
    <property type="entry name" value="Voltage-gated potassium channels"/>
    <property type="match status" value="1"/>
</dbReference>
<evidence type="ECO:0000256" key="14">
    <source>
        <dbReference type="ARBA" id="ARBA00023053"/>
    </source>
</evidence>
<comment type="similarity">
    <text evidence="2">Belongs to the potassium channel HCN family.</text>
</comment>
<evidence type="ECO:0000256" key="21">
    <source>
        <dbReference type="ARBA" id="ARBA00034430"/>
    </source>
</evidence>
<dbReference type="FunFam" id="1.10.287.630:FF:000002">
    <property type="entry name" value="Potassium/sodium hyperpolarization-activated cyclic nucleotide-gated channel 4"/>
    <property type="match status" value="1"/>
</dbReference>
<comment type="catalytic activity">
    <reaction evidence="22">
        <text>Na(+)(in) = Na(+)(out)</text>
        <dbReference type="Rhea" id="RHEA:34963"/>
        <dbReference type="ChEBI" id="CHEBI:29101"/>
    </reaction>
</comment>
<dbReference type="GO" id="GO:0003254">
    <property type="term" value="P:regulation of membrane depolarization"/>
    <property type="evidence" value="ECO:0007669"/>
    <property type="project" value="TreeGrafter"/>
</dbReference>